<dbReference type="InterPro" id="IPR028081">
    <property type="entry name" value="Leu-bd"/>
</dbReference>
<evidence type="ECO:0000256" key="1">
    <source>
        <dbReference type="ARBA" id="ARBA00010062"/>
    </source>
</evidence>
<evidence type="ECO:0000256" key="2">
    <source>
        <dbReference type="ARBA" id="ARBA00022729"/>
    </source>
</evidence>
<evidence type="ECO:0000259" key="3">
    <source>
        <dbReference type="Pfam" id="PF13458"/>
    </source>
</evidence>
<dbReference type="AlphaFoldDB" id="A0A0C1Z878"/>
<dbReference type="Proteomes" id="UP000031586">
    <property type="component" value="Unassembled WGS sequence"/>
</dbReference>
<evidence type="ECO:0000313" key="5">
    <source>
        <dbReference type="Proteomes" id="UP000031586"/>
    </source>
</evidence>
<sequence>MTTMKPAKNTILTCALGLIMMVFTFQASATKVGIIVGSLNAESSPSNAEKMCILKNLSSSASQRTQDLEFVFVQNKRSAKGTADAVMELLVKDVDIVLLPLISKEAQVASRILTQFNTPFVTSASSTEVIKDHKLGLSIMPSNRIQAELLARHFIKSHKQDSIHILRNSGDQYSSTIANQFVHSLMKLNPDIKIYNSNYKSTTINGFMQGLKDGDVVFAPLFNPHIAMVYTAAVASQKQITILGTDSVGGRSEFYDVVEEFSDNVDLQFVKNWNGEVKGPNSRDLRAYVKAYCPKDKSTFLTTYSYDLLRLVIDESSRLEKLTSKSDAINVLRSSGYITTMDGSPMNFDEAGYNYKPMYLYKITSDGNQLVKTLKFDEGIK</sequence>
<feature type="domain" description="Leucine-binding protein" evidence="3">
    <location>
        <begin position="68"/>
        <end position="368"/>
    </location>
</feature>
<dbReference type="SUPFAM" id="SSF53822">
    <property type="entry name" value="Periplasmic binding protein-like I"/>
    <property type="match status" value="1"/>
</dbReference>
<keyword evidence="2" id="KW-0732">Signal</keyword>
<reference evidence="4 5" key="1">
    <citation type="submission" date="2014-07" db="EMBL/GenBank/DDBJ databases">
        <title>Unique and conserved regions in Vibrio harveyi and related species in comparison with the shrimp pathogen Vibrio harveyi CAIM 1792.</title>
        <authorList>
            <person name="Espinoza-Valles I."/>
            <person name="Vora G."/>
            <person name="Leekitcharoenphon P."/>
            <person name="Ussery D."/>
            <person name="Hoj L."/>
            <person name="Gomez-Gil B."/>
        </authorList>
    </citation>
    <scope>NUCLEOTIDE SEQUENCE [LARGE SCALE GENOMIC DNA]</scope>
    <source>
        <strain evidence="5">CAIM 1854 / LMG 25443</strain>
    </source>
</reference>
<proteinExistence type="inferred from homology"/>
<comment type="caution">
    <text evidence="4">The sequence shown here is derived from an EMBL/GenBank/DDBJ whole genome shotgun (WGS) entry which is preliminary data.</text>
</comment>
<dbReference type="Pfam" id="PF13458">
    <property type="entry name" value="Peripla_BP_6"/>
    <property type="match status" value="1"/>
</dbReference>
<dbReference type="PATRIC" id="fig|1229493.5.peg.1021"/>
<evidence type="ECO:0000313" key="4">
    <source>
        <dbReference type="EMBL" id="KIF53190.1"/>
    </source>
</evidence>
<comment type="similarity">
    <text evidence="1">Belongs to the leucine-binding protein family.</text>
</comment>
<name>A0A0C1Z878_9VIBR</name>
<dbReference type="InterPro" id="IPR028082">
    <property type="entry name" value="Peripla_BP_I"/>
</dbReference>
<dbReference type="EMBL" id="JPRD01000015">
    <property type="protein sequence ID" value="KIF53190.1"/>
    <property type="molecule type" value="Genomic_DNA"/>
</dbReference>
<protein>
    <recommendedName>
        <fullName evidence="3">Leucine-binding protein domain-containing protein</fullName>
    </recommendedName>
</protein>
<accession>A0A0C1Z878</accession>
<dbReference type="Gene3D" id="3.40.50.2300">
    <property type="match status" value="2"/>
</dbReference>
<organism evidence="4 5">
    <name type="scientific">Vibrio owensii CAIM 1854 = LMG 25443</name>
    <dbReference type="NCBI Taxonomy" id="1229493"/>
    <lineage>
        <taxon>Bacteria</taxon>
        <taxon>Pseudomonadati</taxon>
        <taxon>Pseudomonadota</taxon>
        <taxon>Gammaproteobacteria</taxon>
        <taxon>Vibrionales</taxon>
        <taxon>Vibrionaceae</taxon>
        <taxon>Vibrio</taxon>
    </lineage>
</organism>
<gene>
    <name evidence="4" type="ORF">H735_09675</name>
</gene>